<dbReference type="EMBL" id="PVNL01000103">
    <property type="protein sequence ID" value="PRQ04435.1"/>
    <property type="molecule type" value="Genomic_DNA"/>
</dbReference>
<feature type="signal peptide" evidence="2">
    <location>
        <begin position="1"/>
        <end position="21"/>
    </location>
</feature>
<protein>
    <recommendedName>
        <fullName evidence="3">IgGFc-binding protein N-terminal domain-containing protein</fullName>
    </recommendedName>
</protein>
<feature type="compositionally biased region" description="Acidic residues" evidence="1">
    <location>
        <begin position="59"/>
        <end position="70"/>
    </location>
</feature>
<organism evidence="4 5">
    <name type="scientific">Enhygromyxa salina</name>
    <dbReference type="NCBI Taxonomy" id="215803"/>
    <lineage>
        <taxon>Bacteria</taxon>
        <taxon>Pseudomonadati</taxon>
        <taxon>Myxococcota</taxon>
        <taxon>Polyangia</taxon>
        <taxon>Nannocystales</taxon>
        <taxon>Nannocystaceae</taxon>
        <taxon>Enhygromyxa</taxon>
    </lineage>
</organism>
<feature type="domain" description="IgGFc-binding protein N-terminal" evidence="3">
    <location>
        <begin position="201"/>
        <end position="475"/>
    </location>
</feature>
<evidence type="ECO:0000256" key="2">
    <source>
        <dbReference type="SAM" id="SignalP"/>
    </source>
</evidence>
<dbReference type="Proteomes" id="UP000238823">
    <property type="component" value="Unassembled WGS sequence"/>
</dbReference>
<keyword evidence="2" id="KW-0732">Signal</keyword>
<gene>
    <name evidence="4" type="ORF">ENSA7_50960</name>
</gene>
<evidence type="ECO:0000256" key="1">
    <source>
        <dbReference type="SAM" id="MobiDB-lite"/>
    </source>
</evidence>
<sequence length="565" mass="58919">MTRYLHVRAPLLASVAGLAIAGGCSIDIVDTLVGNTGQAADGDTGLTLGDGGNVGDWGEGGDDLGDDLGEDGPASPLFDVGEGESSISCEFAAQFPSHIGCEFYGVDLDGPGLFDQDPFGFVVINPLSDPVEVTLERHGERGWTVVESRMVEGSDEAVLLPANSEVHGTGLHDHATLRMTATAPVIVIQASPAKGQAYSASATVLQPTAAWSTHNPVAGWRTHLGVGEPSFLAVVAQSSGTSVAVTPMFGIANIPPSWEPWIEIIDPDAEPVSIVVTLPVEPGQLLRLDATAIDAAEVDHGTSGTTVESGQEHLISVFSAHTCAAIPDYEGSCGHMQEQLSPRLVGTQFVGPRLVAGDTGLGPDAELGHERTMIQVAATEPNTHVVFSYLDAQDSVVEVDSVIMDPDEPFAIYEYDHELSVSADRPIVAAAYMTNAELTGLGSASMVQLAPVDQWTGSHWVWVPEGFETHLLVSAGTGAAVEVEWLTGLDGDDTPQPAAVLLEANHTAADGAGPWLVRRYAVEPGIYRVESSRRASVVVSGWAPGDGFAYLAGWGPSLADLGPAG</sequence>
<dbReference type="OrthoDB" id="5524783at2"/>
<evidence type="ECO:0000313" key="4">
    <source>
        <dbReference type="EMBL" id="PRQ04435.1"/>
    </source>
</evidence>
<comment type="caution">
    <text evidence="4">The sequence shown here is derived from an EMBL/GenBank/DDBJ whole genome shotgun (WGS) entry which is preliminary data.</text>
</comment>
<dbReference type="AlphaFoldDB" id="A0A2S9YH42"/>
<dbReference type="InterPro" id="IPR035234">
    <property type="entry name" value="IgGFc-bd_N"/>
</dbReference>
<dbReference type="Pfam" id="PF17517">
    <property type="entry name" value="IgGFc_binding"/>
    <property type="match status" value="1"/>
</dbReference>
<evidence type="ECO:0000313" key="5">
    <source>
        <dbReference type="Proteomes" id="UP000238823"/>
    </source>
</evidence>
<reference evidence="4 5" key="1">
    <citation type="submission" date="2018-03" db="EMBL/GenBank/DDBJ databases">
        <title>Draft Genome Sequences of the Obligatory Marine Myxobacteria Enhygromyxa salina SWB007.</title>
        <authorList>
            <person name="Poehlein A."/>
            <person name="Moghaddam J.A."/>
            <person name="Harms H."/>
            <person name="Alanjari M."/>
            <person name="Koenig G.M."/>
            <person name="Daniel R."/>
            <person name="Schaeberle T.F."/>
        </authorList>
    </citation>
    <scope>NUCLEOTIDE SEQUENCE [LARGE SCALE GENOMIC DNA]</scope>
    <source>
        <strain evidence="4 5">SWB007</strain>
    </source>
</reference>
<dbReference type="PROSITE" id="PS51257">
    <property type="entry name" value="PROKAR_LIPOPROTEIN"/>
    <property type="match status" value="1"/>
</dbReference>
<proteinExistence type="predicted"/>
<feature type="chain" id="PRO_5015615603" description="IgGFc-binding protein N-terminal domain-containing protein" evidence="2">
    <location>
        <begin position="22"/>
        <end position="565"/>
    </location>
</feature>
<name>A0A2S9YH42_9BACT</name>
<feature type="region of interest" description="Disordered" evidence="1">
    <location>
        <begin position="50"/>
        <end position="72"/>
    </location>
</feature>
<accession>A0A2S9YH42</accession>
<dbReference type="RefSeq" id="WP_146158128.1">
    <property type="nucleotide sequence ID" value="NZ_PVNL01000103.1"/>
</dbReference>
<evidence type="ECO:0000259" key="3">
    <source>
        <dbReference type="Pfam" id="PF17517"/>
    </source>
</evidence>